<dbReference type="EMBL" id="BSFH01000018">
    <property type="protein sequence ID" value="GLK63618.1"/>
    <property type="molecule type" value="Genomic_DNA"/>
</dbReference>
<reference evidence="1" key="2">
    <citation type="submission" date="2023-01" db="EMBL/GenBank/DDBJ databases">
        <authorList>
            <person name="Sun Q."/>
            <person name="Evtushenko L."/>
        </authorList>
    </citation>
    <scope>NUCLEOTIDE SEQUENCE</scope>
    <source>
        <strain evidence="1">VKM B-2222</strain>
    </source>
</reference>
<evidence type="ECO:0000313" key="1">
    <source>
        <dbReference type="EMBL" id="GLK63618.1"/>
    </source>
</evidence>
<protein>
    <submittedName>
        <fullName evidence="1">Uncharacterized protein</fullName>
    </submittedName>
</protein>
<comment type="caution">
    <text evidence="1">The sequence shown here is derived from an EMBL/GenBank/DDBJ whole genome shotgun (WGS) entry which is preliminary data.</text>
</comment>
<proteinExistence type="predicted"/>
<reference evidence="1" key="1">
    <citation type="journal article" date="2014" name="Int. J. Syst. Evol. Microbiol.">
        <title>Complete genome sequence of Corynebacterium casei LMG S-19264T (=DSM 44701T), isolated from a smear-ripened cheese.</title>
        <authorList>
            <consortium name="US DOE Joint Genome Institute (JGI-PGF)"/>
            <person name="Walter F."/>
            <person name="Albersmeier A."/>
            <person name="Kalinowski J."/>
            <person name="Ruckert C."/>
        </authorList>
    </citation>
    <scope>NUCLEOTIDE SEQUENCE</scope>
    <source>
        <strain evidence="1">VKM B-2222</strain>
    </source>
</reference>
<name>A0AAD3NYL4_9RHOB</name>
<dbReference type="Proteomes" id="UP001143349">
    <property type="component" value="Unassembled WGS sequence"/>
</dbReference>
<organism evidence="1 2">
    <name type="scientific">Paracoccus kondratievae</name>
    <dbReference type="NCBI Taxonomy" id="135740"/>
    <lineage>
        <taxon>Bacteria</taxon>
        <taxon>Pseudomonadati</taxon>
        <taxon>Pseudomonadota</taxon>
        <taxon>Alphaproteobacteria</taxon>
        <taxon>Rhodobacterales</taxon>
        <taxon>Paracoccaceae</taxon>
        <taxon>Paracoccus</taxon>
    </lineage>
</organism>
<sequence length="353" mass="38678">MLFPTIAQGVVPNADGAVTRFVSPEVRGKSWFNPAKSVIFVNGMLNTGMDHKASAEALSLMLGCPVIGVYNKKDGFWRDLYQCVTDKAQMTGLQTSNVSHNTDWIKFFDSVWQSMRKTRPTATKEDLIYELLSSNAAAQSLFALLVGTPGGMLGTPIYCHSQGNLVTSNALAGVTLARGAGAVRGLEVHSYGSPARGWPAGLNRTNQAYTFDPVSFLDLRMDWSSSKVGFKVAHGFLEYVKQDGEFVVNRFRTGGWGMTVNMDEKGLAKYCVSLGTNTRRLRAIFDRLEKAHFTDSDDVALEYVALLSDSQINALQSTDPVLITQLVRLLKAGIYTTGERRAVERLEAAQKIA</sequence>
<keyword evidence="2" id="KW-1185">Reference proteome</keyword>
<accession>A0AAD3NYL4</accession>
<gene>
    <name evidence="1" type="ORF">GCM10017635_10880</name>
</gene>
<dbReference type="RefSeq" id="WP_271179383.1">
    <property type="nucleotide sequence ID" value="NZ_BSFH01000018.1"/>
</dbReference>
<dbReference type="AlphaFoldDB" id="A0AAD3NYL4"/>
<evidence type="ECO:0000313" key="2">
    <source>
        <dbReference type="Proteomes" id="UP001143349"/>
    </source>
</evidence>